<feature type="domain" description="RNase III" evidence="1">
    <location>
        <begin position="34"/>
        <end position="90"/>
    </location>
</feature>
<dbReference type="AlphaFoldDB" id="A0A6A6SQV3"/>
<sequence length="119" mass="12692">MAVLGDSVLSKVLCTMWFRARDNAGNAHQPAAWTSIRNDILGNAGLSQRGRTHGIDTCVLASDGNRGLVTDKMVATTLEALFGAVYLDGGDDAVVRAVEHLGIDQHPLLMVTFIFTPSP</sequence>
<gene>
    <name evidence="2" type="ORF">K491DRAFT_698824</name>
</gene>
<reference evidence="2" key="1">
    <citation type="journal article" date="2020" name="Stud. Mycol.">
        <title>101 Dothideomycetes genomes: a test case for predicting lifestyles and emergence of pathogens.</title>
        <authorList>
            <person name="Haridas S."/>
            <person name="Albert R."/>
            <person name="Binder M."/>
            <person name="Bloem J."/>
            <person name="Labutti K."/>
            <person name="Salamov A."/>
            <person name="Andreopoulos B."/>
            <person name="Baker S."/>
            <person name="Barry K."/>
            <person name="Bills G."/>
            <person name="Bluhm B."/>
            <person name="Cannon C."/>
            <person name="Castanera R."/>
            <person name="Culley D."/>
            <person name="Daum C."/>
            <person name="Ezra D."/>
            <person name="Gonzalez J."/>
            <person name="Henrissat B."/>
            <person name="Kuo A."/>
            <person name="Liang C."/>
            <person name="Lipzen A."/>
            <person name="Lutzoni F."/>
            <person name="Magnuson J."/>
            <person name="Mondo S."/>
            <person name="Nolan M."/>
            <person name="Ohm R."/>
            <person name="Pangilinan J."/>
            <person name="Park H.-J."/>
            <person name="Ramirez L."/>
            <person name="Alfaro M."/>
            <person name="Sun H."/>
            <person name="Tritt A."/>
            <person name="Yoshinaga Y."/>
            <person name="Zwiers L.-H."/>
            <person name="Turgeon B."/>
            <person name="Goodwin S."/>
            <person name="Spatafora J."/>
            <person name="Crous P."/>
            <person name="Grigoriev I."/>
        </authorList>
    </citation>
    <scope>NUCLEOTIDE SEQUENCE</scope>
    <source>
        <strain evidence="2">CBS 122681</strain>
    </source>
</reference>
<keyword evidence="3" id="KW-1185">Reference proteome</keyword>
<dbReference type="SUPFAM" id="SSF69065">
    <property type="entry name" value="RNase III domain-like"/>
    <property type="match status" value="1"/>
</dbReference>
<dbReference type="InterPro" id="IPR036389">
    <property type="entry name" value="RNase_III_sf"/>
</dbReference>
<dbReference type="CDD" id="cd00593">
    <property type="entry name" value="RIBOc"/>
    <property type="match status" value="1"/>
</dbReference>
<dbReference type="Gene3D" id="1.10.1520.10">
    <property type="entry name" value="Ribonuclease III domain"/>
    <property type="match status" value="1"/>
</dbReference>
<evidence type="ECO:0000259" key="1">
    <source>
        <dbReference type="PROSITE" id="PS50142"/>
    </source>
</evidence>
<dbReference type="Pfam" id="PF14622">
    <property type="entry name" value="Ribonucleas_3_3"/>
    <property type="match status" value="1"/>
</dbReference>
<organism evidence="2 3">
    <name type="scientific">Lophiostoma macrostomum CBS 122681</name>
    <dbReference type="NCBI Taxonomy" id="1314788"/>
    <lineage>
        <taxon>Eukaryota</taxon>
        <taxon>Fungi</taxon>
        <taxon>Dikarya</taxon>
        <taxon>Ascomycota</taxon>
        <taxon>Pezizomycotina</taxon>
        <taxon>Dothideomycetes</taxon>
        <taxon>Pleosporomycetidae</taxon>
        <taxon>Pleosporales</taxon>
        <taxon>Lophiostomataceae</taxon>
        <taxon>Lophiostoma</taxon>
    </lineage>
</organism>
<dbReference type="EMBL" id="MU004533">
    <property type="protein sequence ID" value="KAF2648534.1"/>
    <property type="molecule type" value="Genomic_DNA"/>
</dbReference>
<evidence type="ECO:0000313" key="3">
    <source>
        <dbReference type="Proteomes" id="UP000799324"/>
    </source>
</evidence>
<protein>
    <recommendedName>
        <fullName evidence="1">RNase III domain-containing protein</fullName>
    </recommendedName>
</protein>
<proteinExistence type="predicted"/>
<name>A0A6A6SQV3_9PLEO</name>
<dbReference type="OrthoDB" id="67027at2759"/>
<dbReference type="PROSITE" id="PS50142">
    <property type="entry name" value="RNASE_3_2"/>
    <property type="match status" value="1"/>
</dbReference>
<evidence type="ECO:0000313" key="2">
    <source>
        <dbReference type="EMBL" id="KAF2648534.1"/>
    </source>
</evidence>
<dbReference type="InterPro" id="IPR000999">
    <property type="entry name" value="RNase_III_dom"/>
</dbReference>
<dbReference type="Proteomes" id="UP000799324">
    <property type="component" value="Unassembled WGS sequence"/>
</dbReference>
<accession>A0A6A6SQV3</accession>
<dbReference type="GO" id="GO:0006396">
    <property type="term" value="P:RNA processing"/>
    <property type="evidence" value="ECO:0007669"/>
    <property type="project" value="InterPro"/>
</dbReference>
<dbReference type="GO" id="GO:0004525">
    <property type="term" value="F:ribonuclease III activity"/>
    <property type="evidence" value="ECO:0007669"/>
    <property type="project" value="InterPro"/>
</dbReference>